<evidence type="ECO:0000313" key="5">
    <source>
        <dbReference type="Proteomes" id="UP001320245"/>
    </source>
</evidence>
<evidence type="ECO:0000313" key="4">
    <source>
        <dbReference type="EMBL" id="KAK7745940.1"/>
    </source>
</evidence>
<keyword evidence="5" id="KW-1185">Reference proteome</keyword>
<comment type="caution">
    <text evidence="4">The sequence shown here is derived from an EMBL/GenBank/DDBJ whole genome shotgun (WGS) entry which is preliminary data.</text>
</comment>
<dbReference type="Pfam" id="PF00172">
    <property type="entry name" value="Zn_clus"/>
    <property type="match status" value="1"/>
</dbReference>
<organism evidence="4 5">
    <name type="scientific">Cytospora paraplurivora</name>
    <dbReference type="NCBI Taxonomy" id="2898453"/>
    <lineage>
        <taxon>Eukaryota</taxon>
        <taxon>Fungi</taxon>
        <taxon>Dikarya</taxon>
        <taxon>Ascomycota</taxon>
        <taxon>Pezizomycotina</taxon>
        <taxon>Sordariomycetes</taxon>
        <taxon>Sordariomycetidae</taxon>
        <taxon>Diaporthales</taxon>
        <taxon>Cytosporaceae</taxon>
        <taxon>Cytospora</taxon>
    </lineage>
</organism>
<feature type="region of interest" description="Disordered" evidence="2">
    <location>
        <begin position="61"/>
        <end position="92"/>
    </location>
</feature>
<dbReference type="SUPFAM" id="SSF57701">
    <property type="entry name" value="Zn2/Cys6 DNA-binding domain"/>
    <property type="match status" value="1"/>
</dbReference>
<dbReference type="InterPro" id="IPR001138">
    <property type="entry name" value="Zn2Cys6_DnaBD"/>
</dbReference>
<evidence type="ECO:0000256" key="2">
    <source>
        <dbReference type="SAM" id="MobiDB-lite"/>
    </source>
</evidence>
<evidence type="ECO:0000259" key="3">
    <source>
        <dbReference type="PROSITE" id="PS50048"/>
    </source>
</evidence>
<protein>
    <recommendedName>
        <fullName evidence="3">Zn(2)-C6 fungal-type domain-containing protein</fullName>
    </recommendedName>
</protein>
<keyword evidence="1" id="KW-0539">Nucleus</keyword>
<feature type="compositionally biased region" description="Basic and acidic residues" evidence="2">
    <location>
        <begin position="340"/>
        <end position="349"/>
    </location>
</feature>
<proteinExistence type="predicted"/>
<dbReference type="PROSITE" id="PS50048">
    <property type="entry name" value="ZN2_CY6_FUNGAL_2"/>
    <property type="match status" value="1"/>
</dbReference>
<dbReference type="AlphaFoldDB" id="A0AAN9YKQ6"/>
<feature type="compositionally biased region" description="Low complexity" evidence="2">
    <location>
        <begin position="61"/>
        <end position="72"/>
    </location>
</feature>
<dbReference type="CDD" id="cd00067">
    <property type="entry name" value="GAL4"/>
    <property type="match status" value="1"/>
</dbReference>
<gene>
    <name evidence="4" type="ORF">SLS53_002660</name>
</gene>
<feature type="region of interest" description="Disordered" evidence="2">
    <location>
        <begin position="620"/>
        <end position="659"/>
    </location>
</feature>
<dbReference type="Pfam" id="PF11951">
    <property type="entry name" value="Fungal_trans_2"/>
    <property type="match status" value="1"/>
</dbReference>
<feature type="region of interest" description="Disordered" evidence="2">
    <location>
        <begin position="324"/>
        <end position="352"/>
    </location>
</feature>
<dbReference type="GO" id="GO:0000981">
    <property type="term" value="F:DNA-binding transcription factor activity, RNA polymerase II-specific"/>
    <property type="evidence" value="ECO:0007669"/>
    <property type="project" value="InterPro"/>
</dbReference>
<evidence type="ECO:0000256" key="1">
    <source>
        <dbReference type="ARBA" id="ARBA00023242"/>
    </source>
</evidence>
<dbReference type="PANTHER" id="PTHR38791:SF13">
    <property type="entry name" value="ZN(2)-C6 FUNGAL-TYPE DOMAIN-CONTAINING PROTEIN"/>
    <property type="match status" value="1"/>
</dbReference>
<dbReference type="GO" id="GO:0008270">
    <property type="term" value="F:zinc ion binding"/>
    <property type="evidence" value="ECO:0007669"/>
    <property type="project" value="InterPro"/>
</dbReference>
<reference evidence="4 5" key="1">
    <citation type="journal article" date="2023" name="PLoS ONE">
        <title>Cytospora paraplurivora sp. nov. isolated from orchards with fruit tree decline syndrome in Ontario, Canada.</title>
        <authorList>
            <person name="Ilyukhin E."/>
            <person name="Nguyen H.D.T."/>
            <person name="Castle A.J."/>
            <person name="Ellouze W."/>
        </authorList>
    </citation>
    <scope>NUCLEOTIDE SEQUENCE [LARGE SCALE GENOMIC DNA]</scope>
    <source>
        <strain evidence="4 5">FDS-564</strain>
    </source>
</reference>
<feature type="compositionally biased region" description="Low complexity" evidence="2">
    <location>
        <begin position="80"/>
        <end position="92"/>
    </location>
</feature>
<name>A0AAN9YKQ6_9PEZI</name>
<sequence>MCRTRRIKCDETKPTCNQCAKARRNCPGYRDEFELIFRNETKATERRAQRANRKDCAASSSTTTTYSYSSSSAGQTTNGSSSSLTSSSSTDPLSSLVKAFTRTPRTAGESSILPGLNIPTEQVASCHFFSNFILIPQQGGTKGFMAYLQPLMRSEGQNSHLQHAFKACSLAHLGNRVRSNGGDILDRALSEYTKALAATHTALANPESCRTDASLAAVLLLGLYEKGERKGKDSLEVWGTARTEADQSRIQNITAKERGMFSWGSHIEGAISLVKARGRRQLRTKIGQLLFVAVRTQMIVHTLTTANSPVGGVDWWVSSDADADADAHGAGGSSSSDNRNGNDDGRRTMDPAAECQRIDLKTSELRADATRLMMEAARTPENIGLMLVLVRRAQGVDQEAVRWMRGLPDAWRFESVAWEDSVPGGDFSRAEVFPGRVDLYRDYSIASAWNMLRGSRLILASVIVRCAAWVCSPVDYRTTPEYATAARTCVDMITDIIASVPYHLGWHLKPERRHLLQKRLSGFACGEEDSLKGLTGYYLTWPLAIVAGQDYTTDSQRSWVHGRLTYIADELGVKYARIIRQLNVRIPSMLIRRDGLMAEPYPMAHNFVKLMSAKYLPPPAGDSMSPLQQRDTTPKKPLEANKKELLPKLRAEPVVGHTV</sequence>
<dbReference type="InterPro" id="IPR053175">
    <property type="entry name" value="DHMBA_Reg_Transcription_Factor"/>
</dbReference>
<accession>A0AAN9YKQ6</accession>
<feature type="compositionally biased region" description="Basic and acidic residues" evidence="2">
    <location>
        <begin position="632"/>
        <end position="651"/>
    </location>
</feature>
<dbReference type="Proteomes" id="UP001320245">
    <property type="component" value="Unassembled WGS sequence"/>
</dbReference>
<dbReference type="PANTHER" id="PTHR38791">
    <property type="entry name" value="ZN(II)2CYS6 TRANSCRIPTION FACTOR (EUROFUNG)-RELATED-RELATED"/>
    <property type="match status" value="1"/>
</dbReference>
<feature type="domain" description="Zn(2)-C6 fungal-type" evidence="3">
    <location>
        <begin position="1"/>
        <end position="26"/>
    </location>
</feature>
<dbReference type="EMBL" id="JAJSPL020000007">
    <property type="protein sequence ID" value="KAK7745940.1"/>
    <property type="molecule type" value="Genomic_DNA"/>
</dbReference>
<dbReference type="InterPro" id="IPR036864">
    <property type="entry name" value="Zn2-C6_fun-type_DNA-bd_sf"/>
</dbReference>
<dbReference type="Gene3D" id="4.10.240.10">
    <property type="entry name" value="Zn(2)-C6 fungal-type DNA-binding domain"/>
    <property type="match status" value="1"/>
</dbReference>
<dbReference type="InterPro" id="IPR021858">
    <property type="entry name" value="Fun_TF"/>
</dbReference>